<dbReference type="GO" id="GO:0016787">
    <property type="term" value="F:hydrolase activity"/>
    <property type="evidence" value="ECO:0007669"/>
    <property type="project" value="UniProtKB-KW"/>
</dbReference>
<dbReference type="InterPro" id="IPR000212">
    <property type="entry name" value="DNA_helicase_UvrD/REP"/>
</dbReference>
<evidence type="ECO:0000256" key="1">
    <source>
        <dbReference type="ARBA" id="ARBA00022741"/>
    </source>
</evidence>
<dbReference type="PROSITE" id="PS51198">
    <property type="entry name" value="UVRD_HELICASE_ATP_BIND"/>
    <property type="match status" value="1"/>
</dbReference>
<accession>A0A381PC64</accession>
<dbReference type="GO" id="GO:0003677">
    <property type="term" value="F:DNA binding"/>
    <property type="evidence" value="ECO:0007669"/>
    <property type="project" value="InterPro"/>
</dbReference>
<organism evidence="6">
    <name type="scientific">marine metagenome</name>
    <dbReference type="NCBI Taxonomy" id="408172"/>
    <lineage>
        <taxon>unclassified sequences</taxon>
        <taxon>metagenomes</taxon>
        <taxon>ecological metagenomes</taxon>
    </lineage>
</organism>
<dbReference type="PANTHER" id="PTHR11070">
    <property type="entry name" value="UVRD / RECB / PCRA DNA HELICASE FAMILY MEMBER"/>
    <property type="match status" value="1"/>
</dbReference>
<keyword evidence="1" id="KW-0547">Nucleotide-binding</keyword>
<feature type="non-terminal residue" evidence="6">
    <location>
        <position position="1"/>
    </location>
</feature>
<evidence type="ECO:0000259" key="5">
    <source>
        <dbReference type="PROSITE" id="PS51198"/>
    </source>
</evidence>
<evidence type="ECO:0000256" key="4">
    <source>
        <dbReference type="ARBA" id="ARBA00022840"/>
    </source>
</evidence>
<gene>
    <name evidence="6" type="ORF">METZ01_LOCUS17058</name>
</gene>
<dbReference type="PANTHER" id="PTHR11070:SF45">
    <property type="entry name" value="DNA 3'-5' HELICASE"/>
    <property type="match status" value="1"/>
</dbReference>
<name>A0A381PC64_9ZZZZ</name>
<dbReference type="EMBL" id="UINC01000928">
    <property type="protein sequence ID" value="SUZ64204.1"/>
    <property type="molecule type" value="Genomic_DNA"/>
</dbReference>
<evidence type="ECO:0000313" key="6">
    <source>
        <dbReference type="EMBL" id="SUZ64204.1"/>
    </source>
</evidence>
<keyword evidence="3" id="KW-0347">Helicase</keyword>
<dbReference type="InterPro" id="IPR014016">
    <property type="entry name" value="UvrD-like_ATP-bd"/>
</dbReference>
<dbReference type="Gene3D" id="3.40.50.300">
    <property type="entry name" value="P-loop containing nucleotide triphosphate hydrolases"/>
    <property type="match status" value="2"/>
</dbReference>
<sequence length="701" mass="77421">VTHPEIAAEQAHIDRAHLLLEEARDRALKLRGMVEVGRGGTTQARYERDVIEGSVQNRLGQLQLGSASLIFGRIDLDSDDRFHIGRLAVSDERQEPVVVDWRAPVAEPFYRATGRDPMGLIRRRHFVSRGRELLDIEDELFDLDQLDEGFQGHGALLAALDQNRDGQLRDIVATIQGEQDQIIRDPLKGMLIVQGGPGTGKTVVALHRAAYLLYTYRFPLEGQGVLVVGPNRLFLRYIEQVLPSLGEAGVYLTVLADLLVDIFADVRVTLPDPSDSAAVKGNKRMVPVIADAIKDRQRALRDDLVVGFGLARLRVSVSQSRRIVREARRRYRRHNAGRRYVENEFFAALAASHHSQPDADNVRYRLRRDPRVLEALERMWPILTPAQLLRDLFGSKALIESAAGEHLCEAEWLTLFRPRGESFADYRWSDADVPLLDEAYSGLGPRLDRQRKARDPEIRTFGHIVVDETQDHTPMALRMISRRSLNGSMTIVGDIAQATAPGAAADWDEVLNYLPTGTIEPRVRELTLSYRIPAPNLELAKKVLAVAAPDLASPKAVRSVGTPPRIVEVIGQPIAPVQSLVDRAVSMVQEESEALGGGSVAVIAPGSLIEMVDQALQATGIDFGRATTASRNVSGPLHPKIALVPVQLVKGLELDGTVVIEPATILEEEPQGLRALFVALTRSTKRLAIVHARPLPRVLVD</sequence>
<dbReference type="AlphaFoldDB" id="A0A381PC64"/>
<proteinExistence type="predicted"/>
<keyword evidence="4" id="KW-0067">ATP-binding</keyword>
<dbReference type="GO" id="GO:0043138">
    <property type="term" value="F:3'-5' DNA helicase activity"/>
    <property type="evidence" value="ECO:0007669"/>
    <property type="project" value="TreeGrafter"/>
</dbReference>
<protein>
    <recommendedName>
        <fullName evidence="5">UvrD-like helicase ATP-binding domain-containing protein</fullName>
    </recommendedName>
</protein>
<evidence type="ECO:0000256" key="2">
    <source>
        <dbReference type="ARBA" id="ARBA00022801"/>
    </source>
</evidence>
<dbReference type="InterPro" id="IPR027417">
    <property type="entry name" value="P-loop_NTPase"/>
</dbReference>
<reference evidence="6" key="1">
    <citation type="submission" date="2018-05" db="EMBL/GenBank/DDBJ databases">
        <authorList>
            <person name="Lanie J.A."/>
            <person name="Ng W.-L."/>
            <person name="Kazmierczak K.M."/>
            <person name="Andrzejewski T.M."/>
            <person name="Davidsen T.M."/>
            <person name="Wayne K.J."/>
            <person name="Tettelin H."/>
            <person name="Glass J.I."/>
            <person name="Rusch D."/>
            <person name="Podicherti R."/>
            <person name="Tsui H.-C.T."/>
            <person name="Winkler M.E."/>
        </authorList>
    </citation>
    <scope>NUCLEOTIDE SEQUENCE</scope>
</reference>
<feature type="domain" description="UvrD-like helicase ATP-binding" evidence="5">
    <location>
        <begin position="174"/>
        <end position="533"/>
    </location>
</feature>
<dbReference type="SUPFAM" id="SSF52540">
    <property type="entry name" value="P-loop containing nucleoside triphosphate hydrolases"/>
    <property type="match status" value="1"/>
</dbReference>
<dbReference type="GO" id="GO:0005524">
    <property type="term" value="F:ATP binding"/>
    <property type="evidence" value="ECO:0007669"/>
    <property type="project" value="UniProtKB-KW"/>
</dbReference>
<dbReference type="GO" id="GO:0000725">
    <property type="term" value="P:recombinational repair"/>
    <property type="evidence" value="ECO:0007669"/>
    <property type="project" value="TreeGrafter"/>
</dbReference>
<dbReference type="GO" id="GO:0005829">
    <property type="term" value="C:cytosol"/>
    <property type="evidence" value="ECO:0007669"/>
    <property type="project" value="TreeGrafter"/>
</dbReference>
<keyword evidence="2" id="KW-0378">Hydrolase</keyword>
<evidence type="ECO:0000256" key="3">
    <source>
        <dbReference type="ARBA" id="ARBA00022806"/>
    </source>
</evidence>